<sequence>MPLSRRRLMPPQHSSPFWSTYSDSVFHFHSVSPHKSPPTTWLSLVTSLPFSPWRLLLATYSVRGLVNISATDRL</sequence>
<accession>A0AA35RPH6</accession>
<reference evidence="1" key="1">
    <citation type="submission" date="2023-03" db="EMBL/GenBank/DDBJ databases">
        <authorList>
            <person name="Steffen K."/>
            <person name="Cardenas P."/>
        </authorList>
    </citation>
    <scope>NUCLEOTIDE SEQUENCE</scope>
</reference>
<dbReference type="EMBL" id="CASHTH010001437">
    <property type="protein sequence ID" value="CAI8015365.1"/>
    <property type="molecule type" value="Genomic_DNA"/>
</dbReference>
<dbReference type="Proteomes" id="UP001174909">
    <property type="component" value="Unassembled WGS sequence"/>
</dbReference>
<dbReference type="AlphaFoldDB" id="A0AA35RPH6"/>
<name>A0AA35RPH6_GEOBA</name>
<proteinExistence type="predicted"/>
<protein>
    <submittedName>
        <fullName evidence="1">Uncharacterized protein</fullName>
    </submittedName>
</protein>
<gene>
    <name evidence="1" type="ORF">GBAR_LOCUS9518</name>
</gene>
<evidence type="ECO:0000313" key="1">
    <source>
        <dbReference type="EMBL" id="CAI8015365.1"/>
    </source>
</evidence>
<organism evidence="1 2">
    <name type="scientific">Geodia barretti</name>
    <name type="common">Barrett's horny sponge</name>
    <dbReference type="NCBI Taxonomy" id="519541"/>
    <lineage>
        <taxon>Eukaryota</taxon>
        <taxon>Metazoa</taxon>
        <taxon>Porifera</taxon>
        <taxon>Demospongiae</taxon>
        <taxon>Heteroscleromorpha</taxon>
        <taxon>Tetractinellida</taxon>
        <taxon>Astrophorina</taxon>
        <taxon>Geodiidae</taxon>
        <taxon>Geodia</taxon>
    </lineage>
</organism>
<evidence type="ECO:0000313" key="2">
    <source>
        <dbReference type="Proteomes" id="UP001174909"/>
    </source>
</evidence>
<comment type="caution">
    <text evidence="1">The sequence shown here is derived from an EMBL/GenBank/DDBJ whole genome shotgun (WGS) entry which is preliminary data.</text>
</comment>
<keyword evidence="2" id="KW-1185">Reference proteome</keyword>